<evidence type="ECO:0000313" key="8">
    <source>
        <dbReference type="EMBL" id="OEH45632.1"/>
    </source>
</evidence>
<dbReference type="UniPathway" id="UPA00124"/>
<keyword evidence="6" id="KW-0560">Oxidoreductase</keyword>
<comment type="similarity">
    <text evidence="2 6">Belongs to the dTDP-4-dehydrorhamnose reductase family.</text>
</comment>
<dbReference type="Gene3D" id="3.40.50.720">
    <property type="entry name" value="NAD(P)-binding Rossmann-like Domain"/>
    <property type="match status" value="1"/>
</dbReference>
<dbReference type="GO" id="GO:0005829">
    <property type="term" value="C:cytosol"/>
    <property type="evidence" value="ECO:0007669"/>
    <property type="project" value="TreeGrafter"/>
</dbReference>
<dbReference type="CDD" id="cd05254">
    <property type="entry name" value="dTDP_HR_like_SDR_e"/>
    <property type="match status" value="1"/>
</dbReference>
<comment type="pathway">
    <text evidence="1 6">Carbohydrate biosynthesis; dTDP-L-rhamnose biosynthesis.</text>
</comment>
<dbReference type="InterPro" id="IPR029903">
    <property type="entry name" value="RmlD-like-bd"/>
</dbReference>
<evidence type="ECO:0000256" key="6">
    <source>
        <dbReference type="RuleBase" id="RU364082"/>
    </source>
</evidence>
<evidence type="ECO:0000256" key="4">
    <source>
        <dbReference type="ARBA" id="ARBA00017099"/>
    </source>
</evidence>
<dbReference type="PANTHER" id="PTHR10491:SF4">
    <property type="entry name" value="METHIONINE ADENOSYLTRANSFERASE 2 SUBUNIT BETA"/>
    <property type="match status" value="1"/>
</dbReference>
<dbReference type="EC" id="1.1.1.133" evidence="3 6"/>
<sequence length="298" mass="33312">MMNKKILVLGSTGMLGNAVFRFLSTNPQFRVFATMRHAQDKRFFENVLHDQIITNVDVLNNDALMDVFAKVNPDIVINCIGLIKQLAIAKDPLVTLPINAIFPHRLVKLCALSAARLIHVSTDCVFSGRKGMYKETDLSDAEDLYGKSKFIGELNDFSNAVTLRTSIIGHELNSNYALIDWFLSQQGSVKGYKKAIYSGLPTVELARVIAEFVLPNDNLSGLYHVSSDPIDKFTLLKLVAETYGKVIDIIPDDQLCIDRSLDSTRFKEASGYTPPSWPDLILKMKAFNRLNLDNNSHV</sequence>
<proteinExistence type="inferred from homology"/>
<evidence type="ECO:0000256" key="2">
    <source>
        <dbReference type="ARBA" id="ARBA00010944"/>
    </source>
</evidence>
<name>A0A1E5JM93_9GAMM</name>
<dbReference type="GO" id="GO:0009243">
    <property type="term" value="P:O antigen biosynthetic process"/>
    <property type="evidence" value="ECO:0007669"/>
    <property type="project" value="UniProtKB-UniPathway"/>
</dbReference>
<evidence type="ECO:0000313" key="9">
    <source>
        <dbReference type="Proteomes" id="UP000095229"/>
    </source>
</evidence>
<reference evidence="8 9" key="1">
    <citation type="submission" date="2016-02" db="EMBL/GenBank/DDBJ databases">
        <title>Secondary metabolites in Legionella.</title>
        <authorList>
            <person name="Tobias N.J."/>
            <person name="Bode H.B."/>
        </authorList>
    </citation>
    <scope>NUCLEOTIDE SEQUENCE [LARGE SCALE GENOMIC DNA]</scope>
    <source>
        <strain evidence="8 9">DSM 19216</strain>
    </source>
</reference>
<comment type="catalytic activity">
    <reaction evidence="5 6">
        <text>dTDP-beta-L-rhamnose + NADP(+) = dTDP-4-dehydro-beta-L-rhamnose + NADPH + H(+)</text>
        <dbReference type="Rhea" id="RHEA:21796"/>
        <dbReference type="ChEBI" id="CHEBI:15378"/>
        <dbReference type="ChEBI" id="CHEBI:57510"/>
        <dbReference type="ChEBI" id="CHEBI:57783"/>
        <dbReference type="ChEBI" id="CHEBI:58349"/>
        <dbReference type="ChEBI" id="CHEBI:62830"/>
        <dbReference type="EC" id="1.1.1.133"/>
    </reaction>
</comment>
<dbReference type="EMBL" id="LSOG01000089">
    <property type="protein sequence ID" value="OEH45632.1"/>
    <property type="molecule type" value="Genomic_DNA"/>
</dbReference>
<dbReference type="Pfam" id="PF04321">
    <property type="entry name" value="RmlD_sub_bind"/>
    <property type="match status" value="1"/>
</dbReference>
<dbReference type="STRING" id="45071.Lpar_0616"/>
<dbReference type="GO" id="GO:0008831">
    <property type="term" value="F:dTDP-4-dehydrorhamnose reductase activity"/>
    <property type="evidence" value="ECO:0007669"/>
    <property type="project" value="UniProtKB-EC"/>
</dbReference>
<dbReference type="PANTHER" id="PTHR10491">
    <property type="entry name" value="DTDP-4-DEHYDRORHAMNOSE REDUCTASE"/>
    <property type="match status" value="1"/>
</dbReference>
<feature type="domain" description="RmlD-like substrate binding" evidence="7">
    <location>
        <begin position="5"/>
        <end position="229"/>
    </location>
</feature>
<evidence type="ECO:0000256" key="3">
    <source>
        <dbReference type="ARBA" id="ARBA00012929"/>
    </source>
</evidence>
<dbReference type="InterPro" id="IPR005913">
    <property type="entry name" value="dTDP_dehydrorham_reduct"/>
</dbReference>
<protein>
    <recommendedName>
        <fullName evidence="4 6">dTDP-4-dehydrorhamnose reductase</fullName>
        <ecNumber evidence="3 6">1.1.1.133</ecNumber>
    </recommendedName>
</protein>
<keyword evidence="9" id="KW-1185">Reference proteome</keyword>
<evidence type="ECO:0000256" key="1">
    <source>
        <dbReference type="ARBA" id="ARBA00004781"/>
    </source>
</evidence>
<evidence type="ECO:0000256" key="5">
    <source>
        <dbReference type="ARBA" id="ARBA00048200"/>
    </source>
</evidence>
<organism evidence="8 9">
    <name type="scientific">Legionella parisiensis</name>
    <dbReference type="NCBI Taxonomy" id="45071"/>
    <lineage>
        <taxon>Bacteria</taxon>
        <taxon>Pseudomonadati</taxon>
        <taxon>Pseudomonadota</taxon>
        <taxon>Gammaproteobacteria</taxon>
        <taxon>Legionellales</taxon>
        <taxon>Legionellaceae</taxon>
        <taxon>Legionella</taxon>
    </lineage>
</organism>
<keyword evidence="6" id="KW-0521">NADP</keyword>
<evidence type="ECO:0000259" key="7">
    <source>
        <dbReference type="Pfam" id="PF04321"/>
    </source>
</evidence>
<accession>A0A1E5JM93</accession>
<dbReference type="InterPro" id="IPR036291">
    <property type="entry name" value="NAD(P)-bd_dom_sf"/>
</dbReference>
<dbReference type="SUPFAM" id="SSF51735">
    <property type="entry name" value="NAD(P)-binding Rossmann-fold domains"/>
    <property type="match status" value="1"/>
</dbReference>
<comment type="function">
    <text evidence="6">Catalyzes the reduction of dTDP-6-deoxy-L-lyxo-4-hexulose to yield dTDP-L-rhamnose.</text>
</comment>
<dbReference type="AlphaFoldDB" id="A0A1E5JM93"/>
<dbReference type="PATRIC" id="fig|45071.6.peg.671"/>
<gene>
    <name evidence="8" type="primary">rmlD_1</name>
    <name evidence="8" type="ORF">lpari_03360</name>
</gene>
<comment type="caution">
    <text evidence="8">The sequence shown here is derived from an EMBL/GenBank/DDBJ whole genome shotgun (WGS) entry which is preliminary data.</text>
</comment>
<dbReference type="RefSeq" id="WP_237759335.1">
    <property type="nucleotide sequence ID" value="NZ_CAAAIE010000002.1"/>
</dbReference>
<dbReference type="GO" id="GO:0019305">
    <property type="term" value="P:dTDP-rhamnose biosynthetic process"/>
    <property type="evidence" value="ECO:0007669"/>
    <property type="project" value="UniProtKB-UniPathway"/>
</dbReference>
<dbReference type="UniPathway" id="UPA00281"/>
<dbReference type="Proteomes" id="UP000095229">
    <property type="component" value="Unassembled WGS sequence"/>
</dbReference>
<comment type="cofactor">
    <cofactor evidence="6">
        <name>Mg(2+)</name>
        <dbReference type="ChEBI" id="CHEBI:18420"/>
    </cofactor>
    <text evidence="6">Binds 1 Mg(2+) ion per monomer.</text>
</comment>